<dbReference type="EMBL" id="BDSP01000040">
    <property type="protein sequence ID" value="GAX11315.1"/>
    <property type="molecule type" value="Genomic_DNA"/>
</dbReference>
<comment type="caution">
    <text evidence="3">The sequence shown here is derived from an EMBL/GenBank/DDBJ whole genome shotgun (WGS) entry which is preliminary data.</text>
</comment>
<feature type="signal peptide" evidence="2">
    <location>
        <begin position="1"/>
        <end position="31"/>
    </location>
</feature>
<keyword evidence="2" id="KW-0732">Signal</keyword>
<keyword evidence="4" id="KW-1185">Reference proteome</keyword>
<reference evidence="3 4" key="1">
    <citation type="journal article" date="2015" name="Plant Cell">
        <title>Oil accumulation by the oleaginous diatom Fistulifera solaris as revealed by the genome and transcriptome.</title>
        <authorList>
            <person name="Tanaka T."/>
            <person name="Maeda Y."/>
            <person name="Veluchamy A."/>
            <person name="Tanaka M."/>
            <person name="Abida H."/>
            <person name="Marechal E."/>
            <person name="Bowler C."/>
            <person name="Muto M."/>
            <person name="Sunaga Y."/>
            <person name="Tanaka M."/>
            <person name="Yoshino T."/>
            <person name="Taniguchi T."/>
            <person name="Fukuda Y."/>
            <person name="Nemoto M."/>
            <person name="Matsumoto M."/>
            <person name="Wong P.S."/>
            <person name="Aburatani S."/>
            <person name="Fujibuchi W."/>
        </authorList>
    </citation>
    <scope>NUCLEOTIDE SEQUENCE [LARGE SCALE GENOMIC DNA]</scope>
    <source>
        <strain evidence="3 4">JPCC DA0580</strain>
    </source>
</reference>
<gene>
    <name evidence="3" type="ORF">FisN_15Lh245</name>
</gene>
<organism evidence="3 4">
    <name type="scientific">Fistulifera solaris</name>
    <name type="common">Oleaginous diatom</name>
    <dbReference type="NCBI Taxonomy" id="1519565"/>
    <lineage>
        <taxon>Eukaryota</taxon>
        <taxon>Sar</taxon>
        <taxon>Stramenopiles</taxon>
        <taxon>Ochrophyta</taxon>
        <taxon>Bacillariophyta</taxon>
        <taxon>Bacillariophyceae</taxon>
        <taxon>Bacillariophycidae</taxon>
        <taxon>Naviculales</taxon>
        <taxon>Naviculaceae</taxon>
        <taxon>Fistulifera</taxon>
    </lineage>
</organism>
<feature type="chain" id="PRO_5011989482" evidence="2">
    <location>
        <begin position="32"/>
        <end position="382"/>
    </location>
</feature>
<evidence type="ECO:0000313" key="3">
    <source>
        <dbReference type="EMBL" id="GAX11315.1"/>
    </source>
</evidence>
<accession>A0A1Z5JBF9</accession>
<dbReference type="Proteomes" id="UP000198406">
    <property type="component" value="Unassembled WGS sequence"/>
</dbReference>
<sequence>MPRKNNSKQRAILPLLVGGIFLAQRGCFVVGQEMPNTENDPLESQQIMNPSEKDGKVARINNTLNHEDVRLPPSVHGETTSERGEESHESSIHTDYIHQVQEEIIENNINIRGSYPPQHAGDVSLEQRGCMEEAKSTQTEEAVPTFTIEQLRTLLQTLEEVEQVDTVHHHRSLKSSDLVDIEPKENPPKVMVEDDRTLLDIFGEAAKQFLTQKVIPETNPECKWDWRSLNCEPICECEFHLKFGDYHLGRSCRVRTLKPPGICQSVDPAFLVEQTTLTQRIGWMLRRTWIGIRRRYGKGLKAGIEGLKEKSLVQLSELQQKVCADLWELLYNQEQTKRCWSMTDVPSVSLTQRLLCGPIHFHLCDDFVADAHLQPSARVEYA</sequence>
<dbReference type="AlphaFoldDB" id="A0A1Z5JBF9"/>
<evidence type="ECO:0000256" key="2">
    <source>
        <dbReference type="SAM" id="SignalP"/>
    </source>
</evidence>
<dbReference type="OrthoDB" id="190846at2759"/>
<name>A0A1Z5JBF9_FISSO</name>
<proteinExistence type="predicted"/>
<feature type="region of interest" description="Disordered" evidence="1">
    <location>
        <begin position="68"/>
        <end position="92"/>
    </location>
</feature>
<evidence type="ECO:0000313" key="4">
    <source>
        <dbReference type="Proteomes" id="UP000198406"/>
    </source>
</evidence>
<dbReference type="InParanoid" id="A0A1Z5JBF9"/>
<feature type="compositionally biased region" description="Basic and acidic residues" evidence="1">
    <location>
        <begin position="79"/>
        <end position="92"/>
    </location>
</feature>
<protein>
    <submittedName>
        <fullName evidence="3">Uncharacterized protein</fullName>
    </submittedName>
</protein>
<evidence type="ECO:0000256" key="1">
    <source>
        <dbReference type="SAM" id="MobiDB-lite"/>
    </source>
</evidence>